<proteinExistence type="predicted"/>
<feature type="compositionally biased region" description="Gly residues" evidence="1">
    <location>
        <begin position="45"/>
        <end position="61"/>
    </location>
</feature>
<organism evidence="2 3">
    <name type="scientific">Sphaerisporangium rufum</name>
    <dbReference type="NCBI Taxonomy" id="1381558"/>
    <lineage>
        <taxon>Bacteria</taxon>
        <taxon>Bacillati</taxon>
        <taxon>Actinomycetota</taxon>
        <taxon>Actinomycetes</taxon>
        <taxon>Streptosporangiales</taxon>
        <taxon>Streptosporangiaceae</taxon>
        <taxon>Sphaerisporangium</taxon>
    </lineage>
</organism>
<evidence type="ECO:0000313" key="2">
    <source>
        <dbReference type="EMBL" id="GII75975.1"/>
    </source>
</evidence>
<feature type="compositionally biased region" description="Basic and acidic residues" evidence="1">
    <location>
        <begin position="18"/>
        <end position="30"/>
    </location>
</feature>
<evidence type="ECO:0000256" key="1">
    <source>
        <dbReference type="SAM" id="MobiDB-lite"/>
    </source>
</evidence>
<dbReference type="EMBL" id="BOOU01000013">
    <property type="protein sequence ID" value="GII75975.1"/>
    <property type="molecule type" value="Genomic_DNA"/>
</dbReference>
<protein>
    <submittedName>
        <fullName evidence="2">Uncharacterized protein</fullName>
    </submittedName>
</protein>
<feature type="compositionally biased region" description="Basic and acidic residues" evidence="1">
    <location>
        <begin position="1"/>
        <end position="10"/>
    </location>
</feature>
<accession>A0A919V359</accession>
<feature type="region of interest" description="Disordered" evidence="1">
    <location>
        <begin position="1"/>
        <end position="61"/>
    </location>
</feature>
<comment type="caution">
    <text evidence="2">The sequence shown here is derived from an EMBL/GenBank/DDBJ whole genome shotgun (WGS) entry which is preliminary data.</text>
</comment>
<reference evidence="2" key="1">
    <citation type="submission" date="2021-01" db="EMBL/GenBank/DDBJ databases">
        <title>Whole genome shotgun sequence of Sphaerisporangium rufum NBRC 109079.</title>
        <authorList>
            <person name="Komaki H."/>
            <person name="Tamura T."/>
        </authorList>
    </citation>
    <scope>NUCLEOTIDE SEQUENCE</scope>
    <source>
        <strain evidence="2">NBRC 109079</strain>
    </source>
</reference>
<dbReference type="Proteomes" id="UP000655287">
    <property type="component" value="Unassembled WGS sequence"/>
</dbReference>
<name>A0A919V359_9ACTN</name>
<dbReference type="AlphaFoldDB" id="A0A919V359"/>
<keyword evidence="3" id="KW-1185">Reference proteome</keyword>
<gene>
    <name evidence="2" type="ORF">Sru01_09570</name>
</gene>
<sequence length="61" mass="6331">MIHAIDRRTADTGLPDDPAERLQVPDRRTADTGLPDDPAERPAAPGGGAGRGGRISGWRGG</sequence>
<evidence type="ECO:0000313" key="3">
    <source>
        <dbReference type="Proteomes" id="UP000655287"/>
    </source>
</evidence>